<keyword evidence="2" id="KW-1185">Reference proteome</keyword>
<accession>A0ACC0MPK0</accession>
<proteinExistence type="predicted"/>
<name>A0ACC0MPK0_RHOML</name>
<comment type="caution">
    <text evidence="1">The sequence shown here is derived from an EMBL/GenBank/DDBJ whole genome shotgun (WGS) entry which is preliminary data.</text>
</comment>
<evidence type="ECO:0000313" key="1">
    <source>
        <dbReference type="EMBL" id="KAI8542819.1"/>
    </source>
</evidence>
<dbReference type="EMBL" id="CM046395">
    <property type="protein sequence ID" value="KAI8542819.1"/>
    <property type="molecule type" value="Genomic_DNA"/>
</dbReference>
<organism evidence="1 2">
    <name type="scientific">Rhododendron molle</name>
    <name type="common">Chinese azalea</name>
    <name type="synonym">Azalea mollis</name>
    <dbReference type="NCBI Taxonomy" id="49168"/>
    <lineage>
        <taxon>Eukaryota</taxon>
        <taxon>Viridiplantae</taxon>
        <taxon>Streptophyta</taxon>
        <taxon>Embryophyta</taxon>
        <taxon>Tracheophyta</taxon>
        <taxon>Spermatophyta</taxon>
        <taxon>Magnoliopsida</taxon>
        <taxon>eudicotyledons</taxon>
        <taxon>Gunneridae</taxon>
        <taxon>Pentapetalae</taxon>
        <taxon>asterids</taxon>
        <taxon>Ericales</taxon>
        <taxon>Ericaceae</taxon>
        <taxon>Ericoideae</taxon>
        <taxon>Rhodoreae</taxon>
        <taxon>Rhododendron</taxon>
    </lineage>
</organism>
<evidence type="ECO:0000313" key="2">
    <source>
        <dbReference type="Proteomes" id="UP001062846"/>
    </source>
</evidence>
<gene>
    <name evidence="1" type="ORF">RHMOL_Rhmol08G0168800</name>
</gene>
<reference evidence="1" key="1">
    <citation type="submission" date="2022-02" db="EMBL/GenBank/DDBJ databases">
        <title>Plant Genome Project.</title>
        <authorList>
            <person name="Zhang R.-G."/>
        </authorList>
    </citation>
    <scope>NUCLEOTIDE SEQUENCE</scope>
    <source>
        <strain evidence="1">AT1</strain>
    </source>
</reference>
<dbReference type="Proteomes" id="UP001062846">
    <property type="component" value="Chromosome 8"/>
</dbReference>
<sequence>MTSLYGGIHTISTNRKESNIHPLKWRVNKTQLPNHHLLPLLLLFHRVVLQLLEVVPYKSWSSEASFPHWRGRFRSVDEVCFGRAGSIRFHYLFFFFFSWFPSLVSFV</sequence>
<protein>
    <submittedName>
        <fullName evidence="1">Uncharacterized protein</fullName>
    </submittedName>
</protein>